<dbReference type="OrthoDB" id="6282369at2759"/>
<dbReference type="Proteomes" id="UP000281553">
    <property type="component" value="Unassembled WGS sequence"/>
</dbReference>
<protein>
    <recommendedName>
        <fullName evidence="1">Cilia- and flagella-associated protein 47 domain-containing protein</fullName>
    </recommendedName>
</protein>
<dbReference type="Pfam" id="PF24529">
    <property type="entry name" value="CFAP47"/>
    <property type="match status" value="1"/>
</dbReference>
<reference evidence="2 3" key="1">
    <citation type="submission" date="2018-11" db="EMBL/GenBank/DDBJ databases">
        <authorList>
            <consortium name="Pathogen Informatics"/>
        </authorList>
    </citation>
    <scope>NUCLEOTIDE SEQUENCE [LARGE SCALE GENOMIC DNA]</scope>
</reference>
<evidence type="ECO:0000259" key="1">
    <source>
        <dbReference type="Pfam" id="PF24529"/>
    </source>
</evidence>
<dbReference type="GO" id="GO:0060271">
    <property type="term" value="P:cilium assembly"/>
    <property type="evidence" value="ECO:0007669"/>
    <property type="project" value="TreeGrafter"/>
</dbReference>
<sequence length="252" mass="27570">MFYPSSFSCLSLEKIMEVHTAATASHSSSTTRTGVLPKVGRKSNAPSHQNIAIHSTGALLNCLSHLCGVRSVPGLSSYIPIPLGQPRELLAVIYTQLAALTTFMASEAIDSRKGFAVIQGGCIPHIYPEHLMEYTDYVDWIKFDRPGAPTSQLELLATTFTAEKIKSSDGLPDGTFTFSPAASARIEGGKQRMRLQYDPLPELTREEFEPVSSRAWTDLMLQVIKVNFILIKALFIFQVTSALLDVLCGTTT</sequence>
<dbReference type="PANTHER" id="PTHR45912">
    <property type="entry name" value="CILIA- AND FLAGELLA-ASSOCIATED PROTEIN 47"/>
    <property type="match status" value="1"/>
</dbReference>
<keyword evidence="3" id="KW-1185">Reference proteome</keyword>
<dbReference type="EMBL" id="UYRU01058774">
    <property type="protein sequence ID" value="VDN14274.1"/>
    <property type="molecule type" value="Genomic_DNA"/>
</dbReference>
<feature type="domain" description="Cilia- and flagella-associated protein 47" evidence="1">
    <location>
        <begin position="118"/>
        <end position="226"/>
    </location>
</feature>
<proteinExistence type="predicted"/>
<dbReference type="PANTHER" id="PTHR45912:SF3">
    <property type="entry name" value="CILIA- AND FLAGELLA-ASSOCIATED PROTEIN 47"/>
    <property type="match status" value="1"/>
</dbReference>
<accession>A0A3P7LBY7</accession>
<gene>
    <name evidence="2" type="ORF">DILT_LOCUS10105</name>
</gene>
<evidence type="ECO:0000313" key="2">
    <source>
        <dbReference type="EMBL" id="VDN14274.1"/>
    </source>
</evidence>
<dbReference type="AlphaFoldDB" id="A0A3P7LBY7"/>
<dbReference type="InterPro" id="IPR056343">
    <property type="entry name" value="CFAP47_dom"/>
</dbReference>
<name>A0A3P7LBY7_DIBLA</name>
<organism evidence="2 3">
    <name type="scientific">Dibothriocephalus latus</name>
    <name type="common">Fish tapeworm</name>
    <name type="synonym">Diphyllobothrium latum</name>
    <dbReference type="NCBI Taxonomy" id="60516"/>
    <lineage>
        <taxon>Eukaryota</taxon>
        <taxon>Metazoa</taxon>
        <taxon>Spiralia</taxon>
        <taxon>Lophotrochozoa</taxon>
        <taxon>Platyhelminthes</taxon>
        <taxon>Cestoda</taxon>
        <taxon>Eucestoda</taxon>
        <taxon>Diphyllobothriidea</taxon>
        <taxon>Diphyllobothriidae</taxon>
        <taxon>Dibothriocephalus</taxon>
    </lineage>
</organism>
<evidence type="ECO:0000313" key="3">
    <source>
        <dbReference type="Proteomes" id="UP000281553"/>
    </source>
</evidence>
<dbReference type="GO" id="GO:0005929">
    <property type="term" value="C:cilium"/>
    <property type="evidence" value="ECO:0007669"/>
    <property type="project" value="TreeGrafter"/>
</dbReference>